<dbReference type="AlphaFoldDB" id="A0A3B6QLU8"/>
<dbReference type="PRINTS" id="PR00364">
    <property type="entry name" value="DISEASERSIST"/>
</dbReference>
<keyword evidence="5" id="KW-0611">Plant defense</keyword>
<evidence type="ECO:0000313" key="13">
    <source>
        <dbReference type="Proteomes" id="UP000019116"/>
    </source>
</evidence>
<evidence type="ECO:0000259" key="9">
    <source>
        <dbReference type="Pfam" id="PF18052"/>
    </source>
</evidence>
<evidence type="ECO:0000256" key="5">
    <source>
        <dbReference type="ARBA" id="ARBA00022821"/>
    </source>
</evidence>
<gene>
    <name evidence="12" type="primary">LOC123146376</name>
</gene>
<feature type="region of interest" description="Disordered" evidence="7">
    <location>
        <begin position="501"/>
        <end position="529"/>
    </location>
</feature>
<dbReference type="GO" id="GO:0043531">
    <property type="term" value="F:ADP binding"/>
    <property type="evidence" value="ECO:0007669"/>
    <property type="project" value="InterPro"/>
</dbReference>
<evidence type="ECO:0000256" key="3">
    <source>
        <dbReference type="ARBA" id="ARBA00022737"/>
    </source>
</evidence>
<dbReference type="PANTHER" id="PTHR23155:SF1114">
    <property type="entry name" value="OS02G0475500 PROTEIN"/>
    <property type="match status" value="1"/>
</dbReference>
<dbReference type="SMR" id="A0A3B6QLU8"/>
<evidence type="ECO:0000256" key="1">
    <source>
        <dbReference type="ARBA" id="ARBA00008894"/>
    </source>
</evidence>
<dbReference type="Gene3D" id="3.80.10.10">
    <property type="entry name" value="Ribonuclease Inhibitor"/>
    <property type="match status" value="2"/>
</dbReference>
<name>A0A3B6QLU8_WHEAT</name>
<dbReference type="Gramene" id="TraesCLE_scaffold_023896_01G000600.1">
    <property type="protein sequence ID" value="TraesCLE_scaffold_023896_01G000600.1"/>
    <property type="gene ID" value="TraesCLE_scaffold_023896_01G000600"/>
</dbReference>
<dbReference type="PANTHER" id="PTHR23155">
    <property type="entry name" value="DISEASE RESISTANCE PROTEIN RP"/>
    <property type="match status" value="1"/>
</dbReference>
<feature type="domain" description="NB-ARC" evidence="8">
    <location>
        <begin position="183"/>
        <end position="333"/>
    </location>
</feature>
<evidence type="ECO:0000259" key="11">
    <source>
        <dbReference type="Pfam" id="PF23598"/>
    </source>
</evidence>
<dbReference type="InterPro" id="IPR042197">
    <property type="entry name" value="Apaf_helical"/>
</dbReference>
<dbReference type="Pfam" id="PF18052">
    <property type="entry name" value="Rx_N"/>
    <property type="match status" value="1"/>
</dbReference>
<dbReference type="FunFam" id="1.10.10.10:FF:000322">
    <property type="entry name" value="Probable disease resistance protein At1g63360"/>
    <property type="match status" value="1"/>
</dbReference>
<dbReference type="InterPro" id="IPR027417">
    <property type="entry name" value="P-loop_NTPase"/>
</dbReference>
<keyword evidence="6" id="KW-0175">Coiled coil</keyword>
<dbReference type="Pfam" id="PF00931">
    <property type="entry name" value="NB-ARC"/>
    <property type="match status" value="3"/>
</dbReference>
<evidence type="ECO:0008006" key="14">
    <source>
        <dbReference type="Google" id="ProtNLM"/>
    </source>
</evidence>
<evidence type="ECO:0000256" key="7">
    <source>
        <dbReference type="SAM" id="MobiDB-lite"/>
    </source>
</evidence>
<dbReference type="InterPro" id="IPR038005">
    <property type="entry name" value="RX-like_CC"/>
</dbReference>
<feature type="domain" description="Disease resistance N-terminal" evidence="9">
    <location>
        <begin position="13"/>
        <end position="98"/>
    </location>
</feature>
<dbReference type="GO" id="GO:0002758">
    <property type="term" value="P:innate immune response-activating signaling pathway"/>
    <property type="evidence" value="ECO:0007669"/>
    <property type="project" value="UniProtKB-ARBA"/>
</dbReference>
<dbReference type="SUPFAM" id="SSF52047">
    <property type="entry name" value="RNI-like"/>
    <property type="match status" value="1"/>
</dbReference>
<dbReference type="InterPro" id="IPR041118">
    <property type="entry name" value="Rx_N"/>
</dbReference>
<feature type="domain" description="Disease resistance protein winged helix" evidence="10">
    <location>
        <begin position="723"/>
        <end position="795"/>
    </location>
</feature>
<dbReference type="InterPro" id="IPR055414">
    <property type="entry name" value="LRR_R13L4/SHOC2-like"/>
</dbReference>
<dbReference type="Gene3D" id="1.10.8.430">
    <property type="entry name" value="Helical domain of apoptotic protease-activating factors"/>
    <property type="match status" value="1"/>
</dbReference>
<accession>A0A3B6QLU8</accession>
<dbReference type="InterPro" id="IPR002182">
    <property type="entry name" value="NB-ARC"/>
</dbReference>
<dbReference type="Pfam" id="PF23559">
    <property type="entry name" value="WHD_DRP"/>
    <property type="match status" value="1"/>
</dbReference>
<feature type="domain" description="Disease resistance R13L4/SHOC-2-like LRR" evidence="11">
    <location>
        <begin position="847"/>
        <end position="951"/>
    </location>
</feature>
<sequence>MEATALSVGKSVLNGALSYAKSAVAEELALQLGVGRDQAFITGELEMMQSFLMSAHDEGDGNNMVVKTWVKQVRDVAYIVEDCLQDFAVRVNRQPWWRTLIHRHNVANQMKELRAKVDDVSQRNIRYQLIKGSSAASTSSSNSKRPAAGKSGSTLMFGIHGASKQHNQSNVDLTQLLMVSCNNDDLGLGVIAVWGTSADLGQMSIIRAVYENPDVTTKFTCRAWVRLTHPFNPKDFIQSLVEQFHHTTTAAVMLEMDQKTPQQLAQEFNGYVNKKRYLIVINDLSTIEEWDRVKRCFPNNNMGCRIIVSTPQAEVATLCAGQEYNVSKLKQLSAHQYIYAFHNMRSEHETLDLIGTSSCSNEDIMNNTDNSTVPNSEIIEDTSTEAADGKSLTWNRKMESHIVGRAQEKKDIIELISHPTRESFEVISIWGMGGLGKTTIVKDIYQSQELIGTFEKRACATILRPFSLLELLRSLFMQLDTETSEKKADVGLPASKTERLTSSKQALAPASKKERLTSSKQALAPASKKERLPSVKERLLSMTVDDLINELAILVDKKRCLIVLDDVSSTAEWDRLQPVIFQKMGNTSRIIVTTRLKSIALHCSEKKQENIYKLEDLAYEYARELFTKKVFRKIIDLDKHYPELVEPAELILRKCGRLPLAIVTVGGFLANQPKTSLEWRKFYDHISAEMEMNPELTTIRSVLMKSYDGLPFHLKSCFLYTSIFSEDRKLERRRLVLRWTAEGYSREVRDKSAEEISDSYFLELISRSMILPSQKSFHSIKGIDSCQVHDLIREISISKSMEENLVLRLEKGCKLNSQQGNARHLAINGNWEGEQSDFERMVDMPRVRSVTVLGKWRPFFMSVKMRMLRVLDLEDTTGLVDHHIKHIGKLLHLIYLSLRGCEDIYHLPDSIGNLMQLQTLDIRGTSILILPRSIVKLRKLQYLRCSNNNKLKWRVGPIDYYDSHPYLKTCMVFCTGCCIPREVIQTDGFNQRDVCTFTCCAAIPFLMKGYGNGVGVRVPRGIRRMKALHTLQGVDLVASRGIAFLRNIKGLMGLRKLGVVRLQARNASEFCAVVSSLNLLESLSVTPEGGHDLRLDGISSPPSNLRNLKLNMATFPIQSMAKLPEWVKKLENLVKLRIEFATSGQEEQDAAIGALGNLLNLAVLRLNVVSFRGEELHFVAEAFRSLVVLELSRTTKMRLVEFEQGAMPKLQQLLLQYLNTETRFLGLDSLGSIKEVGITEHLITEELRAQVALNRNKPILNTVPPGRFE</sequence>
<evidence type="ECO:0000256" key="6">
    <source>
        <dbReference type="ARBA" id="ARBA00023054"/>
    </source>
</evidence>
<reference evidence="12" key="1">
    <citation type="submission" date="2018-08" db="EMBL/GenBank/DDBJ databases">
        <authorList>
            <person name="Rossello M."/>
        </authorList>
    </citation>
    <scope>NUCLEOTIDE SEQUENCE [LARGE SCALE GENOMIC DNA]</scope>
    <source>
        <strain evidence="12">cv. Chinese Spring</strain>
    </source>
</reference>
<dbReference type="RefSeq" id="XP_044421970.1">
    <property type="nucleotide sequence ID" value="XM_044566035.1"/>
</dbReference>
<feature type="domain" description="NB-ARC" evidence="8">
    <location>
        <begin position="414"/>
        <end position="487"/>
    </location>
</feature>
<evidence type="ECO:0000256" key="4">
    <source>
        <dbReference type="ARBA" id="ARBA00022741"/>
    </source>
</evidence>
<evidence type="ECO:0000259" key="10">
    <source>
        <dbReference type="Pfam" id="PF23559"/>
    </source>
</evidence>
<feature type="domain" description="NB-ARC" evidence="8">
    <location>
        <begin position="540"/>
        <end position="633"/>
    </location>
</feature>
<dbReference type="GeneID" id="123146376"/>
<dbReference type="CDD" id="cd14798">
    <property type="entry name" value="RX-CC_like"/>
    <property type="match status" value="1"/>
</dbReference>
<evidence type="ECO:0000259" key="8">
    <source>
        <dbReference type="Pfam" id="PF00931"/>
    </source>
</evidence>
<keyword evidence="3" id="KW-0677">Repeat</keyword>
<organism evidence="12">
    <name type="scientific">Triticum aestivum</name>
    <name type="common">Wheat</name>
    <dbReference type="NCBI Taxonomy" id="4565"/>
    <lineage>
        <taxon>Eukaryota</taxon>
        <taxon>Viridiplantae</taxon>
        <taxon>Streptophyta</taxon>
        <taxon>Embryophyta</taxon>
        <taxon>Tracheophyta</taxon>
        <taxon>Spermatophyta</taxon>
        <taxon>Magnoliopsida</taxon>
        <taxon>Liliopsida</taxon>
        <taxon>Poales</taxon>
        <taxon>Poaceae</taxon>
        <taxon>BOP clade</taxon>
        <taxon>Pooideae</taxon>
        <taxon>Triticodae</taxon>
        <taxon>Triticeae</taxon>
        <taxon>Triticinae</taxon>
        <taxon>Triticum</taxon>
    </lineage>
</organism>
<dbReference type="InterPro" id="IPR036388">
    <property type="entry name" value="WH-like_DNA-bd_sf"/>
</dbReference>
<protein>
    <recommendedName>
        <fullName evidence="14">Disease resistance protein RPM1</fullName>
    </recommendedName>
</protein>
<proteinExistence type="inferred from homology"/>
<dbReference type="STRING" id="4565.A0A3B6QLU8"/>
<dbReference type="GO" id="GO:0009626">
    <property type="term" value="P:plant-type hypersensitive response"/>
    <property type="evidence" value="ECO:0007669"/>
    <property type="project" value="UniProtKB-ARBA"/>
</dbReference>
<dbReference type="GO" id="GO:0042742">
    <property type="term" value="P:defense response to bacterium"/>
    <property type="evidence" value="ECO:0007669"/>
    <property type="project" value="UniProtKB-ARBA"/>
</dbReference>
<dbReference type="Gene3D" id="1.10.10.10">
    <property type="entry name" value="Winged helix-like DNA-binding domain superfamily/Winged helix DNA-binding domain"/>
    <property type="match status" value="1"/>
</dbReference>
<evidence type="ECO:0000256" key="2">
    <source>
        <dbReference type="ARBA" id="ARBA00022614"/>
    </source>
</evidence>
<dbReference type="EnsemblPlants" id="TraesCS6D02G405800.1">
    <property type="protein sequence ID" value="TraesCS6D02G405800.1"/>
    <property type="gene ID" value="TraesCS6D02G405800"/>
</dbReference>
<dbReference type="Pfam" id="PF23598">
    <property type="entry name" value="LRR_14"/>
    <property type="match status" value="2"/>
</dbReference>
<comment type="similarity">
    <text evidence="1">Belongs to the disease resistance NB-LRR family.</text>
</comment>
<dbReference type="Gramene" id="TraesCS6D03G0929400.2">
    <property type="protein sequence ID" value="TraesCS6D03G0929400.2.CDS"/>
    <property type="gene ID" value="TraesCS6D03G0929400"/>
</dbReference>
<reference evidence="12" key="2">
    <citation type="submission" date="2018-10" db="UniProtKB">
        <authorList>
            <consortium name="EnsemblPlants"/>
        </authorList>
    </citation>
    <scope>IDENTIFICATION</scope>
</reference>
<keyword evidence="2" id="KW-0433">Leucine-rich repeat</keyword>
<dbReference type="Gramene" id="TraesCS6D02G405800.1">
    <property type="protein sequence ID" value="TraesCS6D02G405800.1"/>
    <property type="gene ID" value="TraesCS6D02G405800"/>
</dbReference>
<dbReference type="OrthoDB" id="684999at2759"/>
<dbReference type="Gene3D" id="1.20.5.4130">
    <property type="match status" value="1"/>
</dbReference>
<feature type="domain" description="Disease resistance R13L4/SHOC-2-like LRR" evidence="11">
    <location>
        <begin position="1015"/>
        <end position="1239"/>
    </location>
</feature>
<dbReference type="InterPro" id="IPR058922">
    <property type="entry name" value="WHD_DRP"/>
</dbReference>
<dbReference type="Proteomes" id="UP000019116">
    <property type="component" value="Chromosome 6D"/>
</dbReference>
<keyword evidence="4" id="KW-0547">Nucleotide-binding</keyword>
<keyword evidence="13" id="KW-1185">Reference proteome</keyword>
<evidence type="ECO:0000313" key="12">
    <source>
        <dbReference type="EnsemblPlants" id="TraesCS6D02G405800.1"/>
    </source>
</evidence>
<dbReference type="SUPFAM" id="SSF52540">
    <property type="entry name" value="P-loop containing nucleoside triphosphate hydrolases"/>
    <property type="match status" value="2"/>
</dbReference>
<dbReference type="Gene3D" id="3.40.50.300">
    <property type="entry name" value="P-loop containing nucleotide triphosphate hydrolases"/>
    <property type="match status" value="2"/>
</dbReference>
<dbReference type="KEGG" id="taes:123146376"/>
<dbReference type="InterPro" id="IPR032675">
    <property type="entry name" value="LRR_dom_sf"/>
</dbReference>
<dbReference type="InterPro" id="IPR044974">
    <property type="entry name" value="Disease_R_plants"/>
</dbReference>